<dbReference type="EMBL" id="SGXG01000001">
    <property type="protein sequence ID" value="RZS98461.1"/>
    <property type="molecule type" value="Genomic_DNA"/>
</dbReference>
<evidence type="ECO:0000259" key="11">
    <source>
        <dbReference type="PROSITE" id="PS51278"/>
    </source>
</evidence>
<dbReference type="GO" id="GO:0004066">
    <property type="term" value="F:asparagine synthase (glutamine-hydrolyzing) activity"/>
    <property type="evidence" value="ECO:0007669"/>
    <property type="project" value="UniProtKB-EC"/>
</dbReference>
<dbReference type="Gene3D" id="3.60.20.10">
    <property type="entry name" value="Glutamine Phosphoribosylpyrophosphate, subunit 1, domain 1"/>
    <property type="match status" value="1"/>
</dbReference>
<feature type="active site" description="For GATase activity" evidence="8">
    <location>
        <position position="2"/>
    </location>
</feature>
<organism evidence="12 13">
    <name type="scientific">Cecembia calidifontis</name>
    <dbReference type="NCBI Taxonomy" id="1187080"/>
    <lineage>
        <taxon>Bacteria</taxon>
        <taxon>Pseudomonadati</taxon>
        <taxon>Bacteroidota</taxon>
        <taxon>Cytophagia</taxon>
        <taxon>Cytophagales</taxon>
        <taxon>Cyclobacteriaceae</taxon>
        <taxon>Cecembia</taxon>
    </lineage>
</organism>
<evidence type="ECO:0000256" key="8">
    <source>
        <dbReference type="PIRSR" id="PIRSR001589-1"/>
    </source>
</evidence>
<evidence type="ECO:0000256" key="2">
    <source>
        <dbReference type="ARBA" id="ARBA00005752"/>
    </source>
</evidence>
<keyword evidence="6 8" id="KW-0315">Glutamine amidotransferase</keyword>
<keyword evidence="5 9" id="KW-0067">ATP-binding</keyword>
<dbReference type="Gene3D" id="3.40.50.620">
    <property type="entry name" value="HUPs"/>
    <property type="match status" value="2"/>
</dbReference>
<dbReference type="PANTHER" id="PTHR43284:SF1">
    <property type="entry name" value="ASPARAGINE SYNTHETASE"/>
    <property type="match status" value="1"/>
</dbReference>
<dbReference type="SUPFAM" id="SSF56235">
    <property type="entry name" value="N-terminal nucleophile aminohydrolases (Ntn hydrolases)"/>
    <property type="match status" value="1"/>
</dbReference>
<evidence type="ECO:0000256" key="3">
    <source>
        <dbReference type="ARBA" id="ARBA00012737"/>
    </source>
</evidence>
<dbReference type="GO" id="GO:0006529">
    <property type="term" value="P:asparagine biosynthetic process"/>
    <property type="evidence" value="ECO:0007669"/>
    <property type="project" value="UniProtKB-KW"/>
</dbReference>
<evidence type="ECO:0000313" key="12">
    <source>
        <dbReference type="EMBL" id="RZS98461.1"/>
    </source>
</evidence>
<comment type="pathway">
    <text evidence="1">Amino-acid biosynthesis; L-asparagine biosynthesis; L-asparagine from L-aspartate (L-Gln route): step 1/1.</text>
</comment>
<evidence type="ECO:0000313" key="13">
    <source>
        <dbReference type="Proteomes" id="UP000292209"/>
    </source>
</evidence>
<dbReference type="RefSeq" id="WP_130277156.1">
    <property type="nucleotide sequence ID" value="NZ_SGXG01000001.1"/>
</dbReference>
<dbReference type="SUPFAM" id="SSF52402">
    <property type="entry name" value="Adenine nucleotide alpha hydrolases-like"/>
    <property type="match status" value="1"/>
</dbReference>
<dbReference type="InterPro" id="IPR033738">
    <property type="entry name" value="AsnB_N"/>
</dbReference>
<dbReference type="EC" id="6.3.5.4" evidence="3"/>
<comment type="similarity">
    <text evidence="2">Belongs to the asparagine synthetase family.</text>
</comment>
<evidence type="ECO:0000256" key="9">
    <source>
        <dbReference type="PIRSR" id="PIRSR001589-2"/>
    </source>
</evidence>
<keyword evidence="4 9" id="KW-0547">Nucleotide-binding</keyword>
<name>A0A4Q7PDL7_9BACT</name>
<keyword evidence="8" id="KW-0061">Asparagine biosynthesis</keyword>
<proteinExistence type="inferred from homology"/>
<dbReference type="InterPro" id="IPR017932">
    <property type="entry name" value="GATase_2_dom"/>
</dbReference>
<evidence type="ECO:0000256" key="7">
    <source>
        <dbReference type="ARBA" id="ARBA00048741"/>
    </source>
</evidence>
<keyword evidence="13" id="KW-1185">Reference proteome</keyword>
<dbReference type="Proteomes" id="UP000292209">
    <property type="component" value="Unassembled WGS sequence"/>
</dbReference>
<dbReference type="InterPro" id="IPR029055">
    <property type="entry name" value="Ntn_hydrolases_N"/>
</dbReference>
<dbReference type="InterPro" id="IPR001962">
    <property type="entry name" value="Asn_synthase"/>
</dbReference>
<comment type="catalytic activity">
    <reaction evidence="7">
        <text>L-aspartate + L-glutamine + ATP + H2O = L-asparagine + L-glutamate + AMP + diphosphate + H(+)</text>
        <dbReference type="Rhea" id="RHEA:12228"/>
        <dbReference type="ChEBI" id="CHEBI:15377"/>
        <dbReference type="ChEBI" id="CHEBI:15378"/>
        <dbReference type="ChEBI" id="CHEBI:29985"/>
        <dbReference type="ChEBI" id="CHEBI:29991"/>
        <dbReference type="ChEBI" id="CHEBI:30616"/>
        <dbReference type="ChEBI" id="CHEBI:33019"/>
        <dbReference type="ChEBI" id="CHEBI:58048"/>
        <dbReference type="ChEBI" id="CHEBI:58359"/>
        <dbReference type="ChEBI" id="CHEBI:456215"/>
        <dbReference type="EC" id="6.3.5.4"/>
    </reaction>
</comment>
<evidence type="ECO:0000256" key="1">
    <source>
        <dbReference type="ARBA" id="ARBA00005187"/>
    </source>
</evidence>
<feature type="domain" description="Glutamine amidotransferase type-2" evidence="11">
    <location>
        <begin position="2"/>
        <end position="214"/>
    </location>
</feature>
<feature type="binding site" evidence="9">
    <location>
        <position position="101"/>
    </location>
    <ligand>
        <name>L-glutamine</name>
        <dbReference type="ChEBI" id="CHEBI:58359"/>
    </ligand>
</feature>
<protein>
    <recommendedName>
        <fullName evidence="3">asparagine synthase (glutamine-hydrolyzing)</fullName>
        <ecNumber evidence="3">6.3.5.4</ecNumber>
    </recommendedName>
</protein>
<keyword evidence="8" id="KW-0028">Amino-acid biosynthesis</keyword>
<comment type="caution">
    <text evidence="12">The sequence shown here is derived from an EMBL/GenBank/DDBJ whole genome shotgun (WGS) entry which is preliminary data.</text>
</comment>
<reference evidence="12 13" key="1">
    <citation type="submission" date="2019-02" db="EMBL/GenBank/DDBJ databases">
        <title>Genomic Encyclopedia of Archaeal and Bacterial Type Strains, Phase II (KMG-II): from individual species to whole genera.</title>
        <authorList>
            <person name="Goeker M."/>
        </authorList>
    </citation>
    <scope>NUCLEOTIDE SEQUENCE [LARGE SCALE GENOMIC DNA]</scope>
    <source>
        <strain evidence="12 13">DSM 21411</strain>
    </source>
</reference>
<evidence type="ECO:0000256" key="4">
    <source>
        <dbReference type="ARBA" id="ARBA00022741"/>
    </source>
</evidence>
<feature type="site" description="Important for beta-aspartyl-AMP intermediate formation" evidence="10">
    <location>
        <position position="368"/>
    </location>
</feature>
<dbReference type="InterPro" id="IPR006426">
    <property type="entry name" value="Asn_synth_AEB"/>
</dbReference>
<dbReference type="GO" id="GO:0005524">
    <property type="term" value="F:ATP binding"/>
    <property type="evidence" value="ECO:0007669"/>
    <property type="project" value="UniProtKB-KW"/>
</dbReference>
<accession>A0A4Q7PDL7</accession>
<dbReference type="Pfam" id="PF13537">
    <property type="entry name" value="GATase_7"/>
    <property type="match status" value="1"/>
</dbReference>
<dbReference type="CDD" id="cd01991">
    <property type="entry name" value="Asn_synthase_B_C"/>
    <property type="match status" value="1"/>
</dbReference>
<dbReference type="NCBIfam" id="TIGR01536">
    <property type="entry name" value="asn_synth_AEB"/>
    <property type="match status" value="1"/>
</dbReference>
<dbReference type="GO" id="GO:0005829">
    <property type="term" value="C:cytosol"/>
    <property type="evidence" value="ECO:0007669"/>
    <property type="project" value="TreeGrafter"/>
</dbReference>
<feature type="binding site" evidence="9">
    <location>
        <position position="294"/>
    </location>
    <ligand>
        <name>ATP</name>
        <dbReference type="ChEBI" id="CHEBI:30616"/>
    </ligand>
</feature>
<evidence type="ECO:0000256" key="5">
    <source>
        <dbReference type="ARBA" id="ARBA00022840"/>
    </source>
</evidence>
<evidence type="ECO:0000256" key="10">
    <source>
        <dbReference type="PIRSR" id="PIRSR001589-3"/>
    </source>
</evidence>
<dbReference type="InterPro" id="IPR014729">
    <property type="entry name" value="Rossmann-like_a/b/a_fold"/>
</dbReference>
<evidence type="ECO:0000256" key="6">
    <source>
        <dbReference type="ARBA" id="ARBA00022962"/>
    </source>
</evidence>
<dbReference type="AlphaFoldDB" id="A0A4Q7PDL7"/>
<dbReference type="OrthoDB" id="9763290at2"/>
<sequence>MCGIAGFIDFKSNTSKETLHQMVNSMQHRGPDDSGGELFEEKNALIGFGQARLSIIDLSSAGHQPMHFKHLSIVFNGEIYNYKEIKSELQGKGRGFITQTDTEVILQSFDEWGLKCVDRFIGMFAFVIYDRKNNKIVAFRDRAGVKPFYYYYLNNLLLFGSELKALMTHSKFEKVIDEAVLPNYFHYGYIAAPHTIFKHTCKLMPGHYLEVDLATQKVNITKYWDLRSYYLKPKLNLDYQEIKEEVKALMQSSFDYRMVADVPVGVFLSGGYDSTAVTALLQSKSSRALKTFTIGFEEGNNEAPYAKETAQFLGTDHTEYLCSTKEAQEIIPTLPFFFDEPFGDSSGIPTILVSKLAKQQVTVALSADAGDEIFGGYLSYFKLNSFLKKIEKLPSPLKSTWTKKLASFTMNNDLVNCSKFTHQLGSVLDVLNQDEYSQAADLFRYMSEKPKGYVDKLFKIKCNTYPSSFIIDANGFQNPLEVAMCIDFNSYLPNDILTKVDRATMSVSLEGREPLLDHRLAAYAAQIPLEYKIDGVSGKKILKDIVHDYVPKAMMDRPKTGFSLPIYSWLRGDLSYLVDEYLSEEALNASGLFNVTFLLKEVEKFKQNKLHYSPVIWYLLMFQMWYKKWAL</sequence>
<dbReference type="InterPro" id="IPR051786">
    <property type="entry name" value="ASN_synthetase/amidase"/>
</dbReference>
<dbReference type="PIRSF" id="PIRSF001589">
    <property type="entry name" value="Asn_synthetase_glu-h"/>
    <property type="match status" value="1"/>
</dbReference>
<dbReference type="Pfam" id="PF00733">
    <property type="entry name" value="Asn_synthase"/>
    <property type="match status" value="1"/>
</dbReference>
<dbReference type="PROSITE" id="PS51278">
    <property type="entry name" value="GATASE_TYPE_2"/>
    <property type="match status" value="1"/>
</dbReference>
<dbReference type="PANTHER" id="PTHR43284">
    <property type="entry name" value="ASPARAGINE SYNTHETASE (GLUTAMINE-HYDROLYZING)"/>
    <property type="match status" value="1"/>
</dbReference>
<dbReference type="CDD" id="cd00712">
    <property type="entry name" value="AsnB"/>
    <property type="match status" value="1"/>
</dbReference>
<gene>
    <name evidence="12" type="ORF">BC751_4116</name>
</gene>